<evidence type="ECO:0000313" key="3">
    <source>
        <dbReference type="Proteomes" id="UP000070174"/>
    </source>
</evidence>
<organism evidence="2">
    <name type="scientific">Peptoniphilus harei</name>
    <dbReference type="NCBI Taxonomy" id="54005"/>
    <lineage>
        <taxon>Bacteria</taxon>
        <taxon>Bacillati</taxon>
        <taxon>Bacillota</taxon>
        <taxon>Tissierellia</taxon>
        <taxon>Tissierellales</taxon>
        <taxon>Peptoniphilaceae</taxon>
        <taxon>Peptoniphilus</taxon>
    </lineage>
</organism>
<dbReference type="RefSeq" id="WP_060799501.1">
    <property type="nucleotide sequence ID" value="NZ_KQ957086.1"/>
</dbReference>
<evidence type="ECO:0000313" key="2">
    <source>
        <dbReference type="EMBL" id="KXA31629.1"/>
    </source>
</evidence>
<gene>
    <name evidence="2" type="ORF">HMPREF3229_00157</name>
</gene>
<comment type="caution">
    <text evidence="2">The sequence shown here is derived from an EMBL/GenBank/DDBJ whole genome shotgun (WGS) entry which is preliminary data.</text>
</comment>
<feature type="domain" description="Baseplate protein J-like barrel" evidence="1">
    <location>
        <begin position="109"/>
        <end position="188"/>
    </location>
</feature>
<proteinExistence type="predicted"/>
<dbReference type="InterPro" id="IPR006949">
    <property type="entry name" value="Barrel_Baseplate_J-like"/>
</dbReference>
<name>A0A133PS66_9FIRM</name>
<protein>
    <recommendedName>
        <fullName evidence="1">Baseplate protein J-like barrel domain-containing protein</fullName>
    </recommendedName>
</protein>
<reference evidence="2 3" key="1">
    <citation type="submission" date="2016-01" db="EMBL/GenBank/DDBJ databases">
        <authorList>
            <person name="Oliw E.H."/>
        </authorList>
    </citation>
    <scope>NUCLEOTIDE SEQUENCE [LARGE SCALE GENOMIC DNA]</scope>
    <source>
        <strain evidence="2 3">CMW7756A</strain>
    </source>
</reference>
<accession>A0A133PS66</accession>
<evidence type="ECO:0000259" key="1">
    <source>
        <dbReference type="Pfam" id="PF04865"/>
    </source>
</evidence>
<dbReference type="Pfam" id="PF04865">
    <property type="entry name" value="Baseplate_J"/>
    <property type="match status" value="1"/>
</dbReference>
<sequence length="401" mass="44124">MLDNNIFTSSKGIYGVTKYGFRRKLYSEALAERITRAKRVFGVNVDTSETSFLGKFIRNISWDEAEIWERMEEVYFSSFVNSSEGTGLDSVGQYLTITRRPAVKSKGILTIKGADDTLVAKGFRVSTNDGVIFETTEDGVIKNGSLDIPIISVAAGKKNNVGSQSLTEIVNPAFGIDEVINKEDTEGGLDIESDKEFRERYKKSYSRVGGSTVPAITAALLDIDSVVDAEVVENTSMATIDGIPPKSIACYVFGGSDEEIRDTIFQNKAAGIEAFGDTYIYKEDSKGKKHKIGFTRAKVTDIYVKISLKKDENYKGDDAVKRAVINYIGGIDKDNIEYNGLKLGKNVILSKVIGSIMCMGGVADVTVSLSTTNSNYKEQTIEIEKNHIARTRPDRIVISYE</sequence>
<dbReference type="PANTHER" id="PTHR37829">
    <property type="entry name" value="PHAGE-LIKE ELEMENT PBSX PROTEIN XKDT"/>
    <property type="match status" value="1"/>
</dbReference>
<dbReference type="PATRIC" id="fig|54005.3.peg.156"/>
<dbReference type="EMBL" id="LRQE01000004">
    <property type="protein sequence ID" value="KXA31629.1"/>
    <property type="molecule type" value="Genomic_DNA"/>
</dbReference>
<dbReference type="AlphaFoldDB" id="A0A133PS66"/>
<dbReference type="InterPro" id="IPR052399">
    <property type="entry name" value="Phage_Baseplate_Assmbl_Protein"/>
</dbReference>
<dbReference type="PANTHER" id="PTHR37829:SF3">
    <property type="entry name" value="PROTEIN JAYE-RELATED"/>
    <property type="match status" value="1"/>
</dbReference>
<dbReference type="Proteomes" id="UP000070174">
    <property type="component" value="Unassembled WGS sequence"/>
</dbReference>